<reference evidence="2 3" key="1">
    <citation type="submission" date="2016-02" db="EMBL/GenBank/DDBJ databases">
        <title>Genome analysis of coral dinoflagellate symbionts highlights evolutionary adaptations to a symbiotic lifestyle.</title>
        <authorList>
            <person name="Aranda M."/>
            <person name="Li Y."/>
            <person name="Liew Y.J."/>
            <person name="Baumgarten S."/>
            <person name="Simakov O."/>
            <person name="Wilson M."/>
            <person name="Piel J."/>
            <person name="Ashoor H."/>
            <person name="Bougouffa S."/>
            <person name="Bajic V.B."/>
            <person name="Ryu T."/>
            <person name="Ravasi T."/>
            <person name="Bayer T."/>
            <person name="Micklem G."/>
            <person name="Kim H."/>
            <person name="Bhak J."/>
            <person name="Lajeunesse T.C."/>
            <person name="Voolstra C.R."/>
        </authorList>
    </citation>
    <scope>NUCLEOTIDE SEQUENCE [LARGE SCALE GENOMIC DNA]</scope>
    <source>
        <strain evidence="2 3">CCMP2467</strain>
    </source>
</reference>
<accession>A0A1Q9CJZ4</accession>
<organism evidence="2 3">
    <name type="scientific">Symbiodinium microadriaticum</name>
    <name type="common">Dinoflagellate</name>
    <name type="synonym">Zooxanthella microadriatica</name>
    <dbReference type="NCBI Taxonomy" id="2951"/>
    <lineage>
        <taxon>Eukaryota</taxon>
        <taxon>Sar</taxon>
        <taxon>Alveolata</taxon>
        <taxon>Dinophyceae</taxon>
        <taxon>Suessiales</taxon>
        <taxon>Symbiodiniaceae</taxon>
        <taxon>Symbiodinium</taxon>
    </lineage>
</organism>
<gene>
    <name evidence="2" type="ORF">AK812_SmicGene36023</name>
</gene>
<protein>
    <submittedName>
        <fullName evidence="2">Uncharacterized protein</fullName>
    </submittedName>
</protein>
<keyword evidence="1" id="KW-0472">Membrane</keyword>
<feature type="transmembrane region" description="Helical" evidence="1">
    <location>
        <begin position="63"/>
        <end position="82"/>
    </location>
</feature>
<evidence type="ECO:0000313" key="3">
    <source>
        <dbReference type="Proteomes" id="UP000186817"/>
    </source>
</evidence>
<evidence type="ECO:0000256" key="1">
    <source>
        <dbReference type="SAM" id="Phobius"/>
    </source>
</evidence>
<name>A0A1Q9CJZ4_SYMMI</name>
<keyword evidence="1" id="KW-1133">Transmembrane helix</keyword>
<evidence type="ECO:0000313" key="2">
    <source>
        <dbReference type="EMBL" id="OLP83225.1"/>
    </source>
</evidence>
<dbReference type="AlphaFoldDB" id="A0A1Q9CJZ4"/>
<dbReference type="Proteomes" id="UP000186817">
    <property type="component" value="Unassembled WGS sequence"/>
</dbReference>
<dbReference type="EMBL" id="LSRX01001130">
    <property type="protein sequence ID" value="OLP83225.1"/>
    <property type="molecule type" value="Genomic_DNA"/>
</dbReference>
<keyword evidence="3" id="KW-1185">Reference proteome</keyword>
<sequence>MKRVPRSAAHESWQKAFWHVWRILACACDFLLCTNNVGVKAVWHQALKSLLFASRALPMTMKIVAAAAGAMAFQALGGLFASPARAAWGWFMDVPTGLGFTCSEGTSLGCASPAGCEDSNFTCTVVPDAGMSCDVTSTNVVCSIQGGAQNFVPDSASPMCAQVNTSDHYNNASLSWSTVPTCGTTTSTTAGASTSDASMEVVGFAAAALATAQWRILACACDFLLCTAHVGVKAVWHQALKSLLFASRALPMTMKIVAAAAGAMAFQALGGLFASPARAAWGWFMDVPTGLGFTCSEGTSLGCASPAGCEDSNFTCTVVPDAGMSCDVTSTNVVCSIEGGAQNFVPDSASPMCAQVNTSSHYNNASLSWSTVPTCGTTTSTTAGVSTSDASMQVVGFAAAALATAQKKFLDVPNSFQEEHVREKYDCRCDGDLPSTASGIAGRFLNSGTRCPGQFLFIVLALVLQVGSHSNQFGTITQINAGCKPDSITSSHYAADGEAYPDNR</sequence>
<comment type="caution">
    <text evidence="2">The sequence shown here is derived from an EMBL/GenBank/DDBJ whole genome shotgun (WGS) entry which is preliminary data.</text>
</comment>
<keyword evidence="1" id="KW-0812">Transmembrane</keyword>
<dbReference type="OrthoDB" id="471884at2759"/>
<proteinExistence type="predicted"/>